<dbReference type="EMBL" id="CAJNOJ010000475">
    <property type="protein sequence ID" value="CAF1460750.1"/>
    <property type="molecule type" value="Genomic_DNA"/>
</dbReference>
<dbReference type="Proteomes" id="UP000663852">
    <property type="component" value="Unassembled WGS sequence"/>
</dbReference>
<organism evidence="1 2">
    <name type="scientific">Adineta ricciae</name>
    <name type="common">Rotifer</name>
    <dbReference type="NCBI Taxonomy" id="249248"/>
    <lineage>
        <taxon>Eukaryota</taxon>
        <taxon>Metazoa</taxon>
        <taxon>Spiralia</taxon>
        <taxon>Gnathifera</taxon>
        <taxon>Rotifera</taxon>
        <taxon>Eurotatoria</taxon>
        <taxon>Bdelloidea</taxon>
        <taxon>Adinetida</taxon>
        <taxon>Adinetidae</taxon>
        <taxon>Adineta</taxon>
    </lineage>
</organism>
<dbReference type="SUPFAM" id="SSF49899">
    <property type="entry name" value="Concanavalin A-like lectins/glucanases"/>
    <property type="match status" value="1"/>
</dbReference>
<dbReference type="InterPro" id="IPR013320">
    <property type="entry name" value="ConA-like_dom_sf"/>
</dbReference>
<accession>A0A815QCY1</accession>
<dbReference type="AlphaFoldDB" id="A0A815QCY1"/>
<sequence length="501" mass="58011">MAGNYDNEQQRMIDRIRCIAFREDRDAGATFINRQWVAEKVNRTTRFVTECQDTLLSASGKQRKSSSVVAKEIAEKHGEYLTPRTISDYRHREGLKPFHVISKRLKTETHILDRLWLCDWLKDWVKEDFLHLAPSDGCYVWTVLRPNYQNDRIWPRSIEDIAQDDRYREMVRHQAYIGIFVMFTCKRLIWVIKDKGESWTGEYFRGVILTQNLHLFQDNDVNFWGNDIWLGNSRDLNVAEHIGSIIKDEVEKKMLSEAGNDRYLGATLKIHIEDVLTNMEEDTELFETLLCSYPFRLRANDIWLGNSRDLNVAEHIGSIIKDEVEKKMLSEAGNDRYLGATLKIHIEDVLTNMEEDIELFETLLCSYPFRLRARYPPRIVLFPTLYSKARIFCYFQFESLSPLIDSGSNLINAINSGGIQTTGQVNQGIKFSSPSSYVTIEGGNFFNMLNTPFTISIWIKPMSFTGAGGGTFLHTSTQSDGEHILSFRKWFSFVFPCGNFL</sequence>
<dbReference type="Gene3D" id="2.60.120.200">
    <property type="match status" value="1"/>
</dbReference>
<name>A0A815QCY1_ADIRI</name>
<protein>
    <submittedName>
        <fullName evidence="1">Uncharacterized protein</fullName>
    </submittedName>
</protein>
<evidence type="ECO:0000313" key="2">
    <source>
        <dbReference type="Proteomes" id="UP000663852"/>
    </source>
</evidence>
<comment type="caution">
    <text evidence="1">The sequence shown here is derived from an EMBL/GenBank/DDBJ whole genome shotgun (WGS) entry which is preliminary data.</text>
</comment>
<proteinExistence type="predicted"/>
<gene>
    <name evidence="1" type="ORF">EDS130_LOCUS40139</name>
</gene>
<reference evidence="1" key="1">
    <citation type="submission" date="2021-02" db="EMBL/GenBank/DDBJ databases">
        <authorList>
            <person name="Nowell W R."/>
        </authorList>
    </citation>
    <scope>NUCLEOTIDE SEQUENCE</scope>
</reference>
<evidence type="ECO:0000313" key="1">
    <source>
        <dbReference type="EMBL" id="CAF1460750.1"/>
    </source>
</evidence>